<evidence type="ECO:0000256" key="3">
    <source>
        <dbReference type="ARBA" id="ARBA00022553"/>
    </source>
</evidence>
<comment type="caution">
    <text evidence="12">The sequence shown here is derived from an EMBL/GenBank/DDBJ whole genome shotgun (WGS) entry which is preliminary data.</text>
</comment>
<evidence type="ECO:0000256" key="7">
    <source>
        <dbReference type="ARBA" id="ARBA00022840"/>
    </source>
</evidence>
<keyword evidence="6 12" id="KW-0418">Kinase</keyword>
<feature type="transmembrane region" description="Helical" evidence="10">
    <location>
        <begin position="41"/>
        <end position="56"/>
    </location>
</feature>
<evidence type="ECO:0000256" key="4">
    <source>
        <dbReference type="ARBA" id="ARBA00022679"/>
    </source>
</evidence>
<dbReference type="EC" id="2.7.13.3" evidence="2"/>
<proteinExistence type="predicted"/>
<comment type="catalytic activity">
    <reaction evidence="1">
        <text>ATP + protein L-histidine = ADP + protein N-phospho-L-histidine.</text>
        <dbReference type="EC" id="2.7.13.3"/>
    </reaction>
</comment>
<dbReference type="RefSeq" id="WP_062074617.1">
    <property type="nucleotide sequence ID" value="NZ_BBRC01000003.1"/>
</dbReference>
<accession>A0A7Z0CJ59</accession>
<sequence>MKFLLRRGGDLGIAVAFSALSLVTAYTAQTQISIDPKPYDALGYVLLGLLAVPLFWRTRAPALVLWCIALMWSIIAGLSYSADAGFFPLLVALYTAGAYLPRRKAYLHGGLVGGAVIAWTVVGTFATNAVPWTATLTMILGVALPVFVGLADRKRRERMTHLELSAERRNQAQRIAAVDAVRAERARIARELHDVVAHEMTVMTLQAEGARRRANGSDPAIADALATIADSGRKGLAEMQRMIGVLRTSEREAVDEAAQLTGKTREPALVGSHDTDAFAPMPSLAAIPALVRQVEEAGLPVRLAITGTTHVPAGVELSAYRIIQESLTNALKYAGHGATATVTVRRKKDAVTVTVEDDGRGVISDVASSSGGHGIAGMGERVASLGGSIETGTRKGGGFRIHAVLPVSDDQVMAPRSQSRGGPPTLPVEVDL</sequence>
<dbReference type="GO" id="GO:0016020">
    <property type="term" value="C:membrane"/>
    <property type="evidence" value="ECO:0007669"/>
    <property type="project" value="InterPro"/>
</dbReference>
<dbReference type="PANTHER" id="PTHR24421:SF10">
    <property type="entry name" value="NITRATE_NITRITE SENSOR PROTEIN NARQ"/>
    <property type="match status" value="1"/>
</dbReference>
<dbReference type="PANTHER" id="PTHR24421">
    <property type="entry name" value="NITRATE/NITRITE SENSOR PROTEIN NARX-RELATED"/>
    <property type="match status" value="1"/>
</dbReference>
<dbReference type="Gene3D" id="3.30.565.10">
    <property type="entry name" value="Histidine kinase-like ATPase, C-terminal domain"/>
    <property type="match status" value="1"/>
</dbReference>
<feature type="transmembrane region" description="Helical" evidence="10">
    <location>
        <begin position="63"/>
        <end position="80"/>
    </location>
</feature>
<keyword evidence="4" id="KW-0808">Transferase</keyword>
<keyword evidence="13" id="KW-1185">Reference proteome</keyword>
<dbReference type="AlphaFoldDB" id="A0A7Z0CJ59"/>
<dbReference type="GO" id="GO:0005524">
    <property type="term" value="F:ATP binding"/>
    <property type="evidence" value="ECO:0007669"/>
    <property type="project" value="UniProtKB-KW"/>
</dbReference>
<dbReference type="Pfam" id="PF23539">
    <property type="entry name" value="DUF7134"/>
    <property type="match status" value="1"/>
</dbReference>
<keyword evidence="5" id="KW-0547">Nucleotide-binding</keyword>
<dbReference type="PROSITE" id="PS50109">
    <property type="entry name" value="HIS_KIN"/>
    <property type="match status" value="1"/>
</dbReference>
<evidence type="ECO:0000256" key="2">
    <source>
        <dbReference type="ARBA" id="ARBA00012438"/>
    </source>
</evidence>
<evidence type="ECO:0000256" key="10">
    <source>
        <dbReference type="SAM" id="Phobius"/>
    </source>
</evidence>
<dbReference type="SMART" id="SM00387">
    <property type="entry name" value="HATPase_c"/>
    <property type="match status" value="1"/>
</dbReference>
<organism evidence="12 13">
    <name type="scientific">Demequina lutea</name>
    <dbReference type="NCBI Taxonomy" id="431489"/>
    <lineage>
        <taxon>Bacteria</taxon>
        <taxon>Bacillati</taxon>
        <taxon>Actinomycetota</taxon>
        <taxon>Actinomycetes</taxon>
        <taxon>Micrococcales</taxon>
        <taxon>Demequinaceae</taxon>
        <taxon>Demequina</taxon>
    </lineage>
</organism>
<name>A0A7Z0CJ59_9MICO</name>
<dbReference type="InterPro" id="IPR055558">
    <property type="entry name" value="DUF7134"/>
</dbReference>
<evidence type="ECO:0000256" key="9">
    <source>
        <dbReference type="SAM" id="MobiDB-lite"/>
    </source>
</evidence>
<evidence type="ECO:0000256" key="1">
    <source>
        <dbReference type="ARBA" id="ARBA00000085"/>
    </source>
</evidence>
<evidence type="ECO:0000259" key="11">
    <source>
        <dbReference type="PROSITE" id="PS50109"/>
    </source>
</evidence>
<feature type="domain" description="Histidine kinase" evidence="11">
    <location>
        <begin position="321"/>
        <end position="409"/>
    </location>
</feature>
<evidence type="ECO:0000313" key="12">
    <source>
        <dbReference type="EMBL" id="NYI40603.1"/>
    </source>
</evidence>
<dbReference type="Proteomes" id="UP000547973">
    <property type="component" value="Unassembled WGS sequence"/>
</dbReference>
<dbReference type="InterPro" id="IPR050482">
    <property type="entry name" value="Sensor_HK_TwoCompSys"/>
</dbReference>
<dbReference type="GO" id="GO:0000155">
    <property type="term" value="F:phosphorelay sensor kinase activity"/>
    <property type="evidence" value="ECO:0007669"/>
    <property type="project" value="InterPro"/>
</dbReference>
<dbReference type="InterPro" id="IPR003594">
    <property type="entry name" value="HATPase_dom"/>
</dbReference>
<protein>
    <recommendedName>
        <fullName evidence="2">histidine kinase</fullName>
        <ecNumber evidence="2">2.7.13.3</ecNumber>
    </recommendedName>
</protein>
<feature type="transmembrane region" description="Helical" evidence="10">
    <location>
        <begin position="86"/>
        <end position="101"/>
    </location>
</feature>
<dbReference type="EMBL" id="JACBZO010000001">
    <property type="protein sequence ID" value="NYI40603.1"/>
    <property type="molecule type" value="Genomic_DNA"/>
</dbReference>
<reference evidence="12 13" key="1">
    <citation type="submission" date="2020-07" db="EMBL/GenBank/DDBJ databases">
        <title>Sequencing the genomes of 1000 actinobacteria strains.</title>
        <authorList>
            <person name="Klenk H.-P."/>
        </authorList>
    </citation>
    <scope>NUCLEOTIDE SEQUENCE [LARGE SCALE GENOMIC DNA]</scope>
    <source>
        <strain evidence="12 13">DSM 19970</strain>
    </source>
</reference>
<dbReference type="InterPro" id="IPR005467">
    <property type="entry name" value="His_kinase_dom"/>
</dbReference>
<dbReference type="CDD" id="cd16917">
    <property type="entry name" value="HATPase_UhpB-NarQ-NarX-like"/>
    <property type="match status" value="1"/>
</dbReference>
<dbReference type="InterPro" id="IPR036890">
    <property type="entry name" value="HATPase_C_sf"/>
</dbReference>
<evidence type="ECO:0000256" key="6">
    <source>
        <dbReference type="ARBA" id="ARBA00022777"/>
    </source>
</evidence>
<dbReference type="SUPFAM" id="SSF55874">
    <property type="entry name" value="ATPase domain of HSP90 chaperone/DNA topoisomerase II/histidine kinase"/>
    <property type="match status" value="1"/>
</dbReference>
<dbReference type="InterPro" id="IPR011712">
    <property type="entry name" value="Sig_transdc_His_kin_sub3_dim/P"/>
</dbReference>
<keyword evidence="7" id="KW-0067">ATP-binding</keyword>
<dbReference type="GO" id="GO:0046983">
    <property type="term" value="F:protein dimerization activity"/>
    <property type="evidence" value="ECO:0007669"/>
    <property type="project" value="InterPro"/>
</dbReference>
<feature type="transmembrane region" description="Helical" evidence="10">
    <location>
        <begin position="106"/>
        <end position="126"/>
    </location>
</feature>
<feature type="region of interest" description="Disordered" evidence="9">
    <location>
        <begin position="410"/>
        <end position="432"/>
    </location>
</feature>
<keyword evidence="10" id="KW-0472">Membrane</keyword>
<dbReference type="Pfam" id="PF02518">
    <property type="entry name" value="HATPase_c"/>
    <property type="match status" value="1"/>
</dbReference>
<evidence type="ECO:0000256" key="5">
    <source>
        <dbReference type="ARBA" id="ARBA00022741"/>
    </source>
</evidence>
<feature type="transmembrane region" description="Helical" evidence="10">
    <location>
        <begin position="132"/>
        <end position="151"/>
    </location>
</feature>
<dbReference type="Pfam" id="PF07730">
    <property type="entry name" value="HisKA_3"/>
    <property type="match status" value="1"/>
</dbReference>
<keyword evidence="10" id="KW-1133">Transmembrane helix</keyword>
<evidence type="ECO:0000313" key="13">
    <source>
        <dbReference type="Proteomes" id="UP000547973"/>
    </source>
</evidence>
<dbReference type="Gene3D" id="1.20.5.1930">
    <property type="match status" value="1"/>
</dbReference>
<keyword evidence="3" id="KW-0597">Phosphoprotein</keyword>
<dbReference type="OrthoDB" id="227596at2"/>
<keyword evidence="10" id="KW-0812">Transmembrane</keyword>
<gene>
    <name evidence="12" type="ORF">BKA03_000722</name>
</gene>
<keyword evidence="8" id="KW-0902">Two-component regulatory system</keyword>
<evidence type="ECO:0000256" key="8">
    <source>
        <dbReference type="ARBA" id="ARBA00023012"/>
    </source>
</evidence>